<sequence>MCEDCPESSRRHISSSVAPQIAVHTLCLDQHIKPKQPNVRLANQYREKAFTLNDAVCASPQPTCLLA</sequence>
<evidence type="ECO:0000313" key="2">
    <source>
        <dbReference type="Proteomes" id="UP001162030"/>
    </source>
</evidence>
<dbReference type="EMBL" id="OX458333">
    <property type="protein sequence ID" value="CAI8976061.1"/>
    <property type="molecule type" value="Genomic_DNA"/>
</dbReference>
<dbReference type="Proteomes" id="UP001162030">
    <property type="component" value="Chromosome"/>
</dbReference>
<organism evidence="1 2">
    <name type="scientific">Methylocaldum szegediense</name>
    <dbReference type="NCBI Taxonomy" id="73780"/>
    <lineage>
        <taxon>Bacteria</taxon>
        <taxon>Pseudomonadati</taxon>
        <taxon>Pseudomonadota</taxon>
        <taxon>Gammaproteobacteria</taxon>
        <taxon>Methylococcales</taxon>
        <taxon>Methylococcaceae</taxon>
        <taxon>Methylocaldum</taxon>
    </lineage>
</organism>
<name>A0ABN8XAI7_9GAMM</name>
<proteinExistence type="predicted"/>
<reference evidence="1 2" key="1">
    <citation type="submission" date="2023-03" db="EMBL/GenBank/DDBJ databases">
        <authorList>
            <person name="Pearce D."/>
        </authorList>
    </citation>
    <scope>NUCLEOTIDE SEQUENCE [LARGE SCALE GENOMIC DNA]</scope>
    <source>
        <strain evidence="1">Msz</strain>
    </source>
</reference>
<evidence type="ECO:0000313" key="1">
    <source>
        <dbReference type="EMBL" id="CAI8976061.1"/>
    </source>
</evidence>
<gene>
    <name evidence="1" type="ORF">MSZNOR_5004</name>
</gene>
<protein>
    <submittedName>
        <fullName evidence="1">Uncharacterized protein</fullName>
    </submittedName>
</protein>
<keyword evidence="2" id="KW-1185">Reference proteome</keyword>
<accession>A0ABN8XAI7</accession>